<evidence type="ECO:0000256" key="2">
    <source>
        <dbReference type="SAM" id="Phobius"/>
    </source>
</evidence>
<feature type="region of interest" description="Disordered" evidence="1">
    <location>
        <begin position="108"/>
        <end position="130"/>
    </location>
</feature>
<dbReference type="AlphaFoldDB" id="A0A6B0HU69"/>
<keyword evidence="2" id="KW-0472">Membrane</keyword>
<protein>
    <recommendedName>
        <fullName evidence="5">CDP-glycerol--glycerophosphate glycerophosphotransferase</fullName>
    </recommendedName>
</protein>
<gene>
    <name evidence="3" type="ORF">DCO61_02715</name>
</gene>
<comment type="caution">
    <text evidence="3">The sequence shown here is derived from an EMBL/GenBank/DDBJ whole genome shotgun (WGS) entry which is preliminary data.</text>
</comment>
<dbReference type="Pfam" id="PF04464">
    <property type="entry name" value="Glyphos_transf"/>
    <property type="match status" value="1"/>
</dbReference>
<dbReference type="GO" id="GO:0047355">
    <property type="term" value="F:CDP-glycerol glycerophosphotransferase activity"/>
    <property type="evidence" value="ECO:0007669"/>
    <property type="project" value="InterPro"/>
</dbReference>
<feature type="transmembrane region" description="Helical" evidence="2">
    <location>
        <begin position="27"/>
        <end position="46"/>
    </location>
</feature>
<dbReference type="Proteomes" id="UP000477070">
    <property type="component" value="Unassembled WGS sequence"/>
</dbReference>
<evidence type="ECO:0000313" key="3">
    <source>
        <dbReference type="EMBL" id="MWV68965.1"/>
    </source>
</evidence>
<dbReference type="EMBL" id="QBIU01000001">
    <property type="protein sequence ID" value="MWV68965.1"/>
    <property type="molecule type" value="Genomic_DNA"/>
</dbReference>
<feature type="compositionally biased region" description="Polar residues" evidence="1">
    <location>
        <begin position="114"/>
        <end position="130"/>
    </location>
</feature>
<evidence type="ECO:0000256" key="1">
    <source>
        <dbReference type="SAM" id="MobiDB-lite"/>
    </source>
</evidence>
<name>A0A6B0HU69_9HELI</name>
<dbReference type="Gene3D" id="3.40.50.12580">
    <property type="match status" value="1"/>
</dbReference>
<proteinExistence type="predicted"/>
<organism evidence="3 4">
    <name type="scientific">Helicobacter saguini</name>
    <dbReference type="NCBI Taxonomy" id="1548018"/>
    <lineage>
        <taxon>Bacteria</taxon>
        <taxon>Pseudomonadati</taxon>
        <taxon>Campylobacterota</taxon>
        <taxon>Epsilonproteobacteria</taxon>
        <taxon>Campylobacterales</taxon>
        <taxon>Helicobacteraceae</taxon>
        <taxon>Helicobacter</taxon>
    </lineage>
</organism>
<accession>A0A6B0HU69</accession>
<keyword evidence="2" id="KW-1133">Transmembrane helix</keyword>
<dbReference type="InterPro" id="IPR043148">
    <property type="entry name" value="TagF_C"/>
</dbReference>
<feature type="compositionally biased region" description="Polar residues" evidence="1">
    <location>
        <begin position="450"/>
        <end position="463"/>
    </location>
</feature>
<dbReference type="InterPro" id="IPR007554">
    <property type="entry name" value="Glycerophosphate_synth"/>
</dbReference>
<reference evidence="3 4" key="1">
    <citation type="submission" date="2019-12" db="EMBL/GenBank/DDBJ databases">
        <title>Multi-Generational Helicobacter saguini Isolates.</title>
        <authorList>
            <person name="Mannion A."/>
            <person name="Shen Z."/>
            <person name="Fox J.G."/>
        </authorList>
    </citation>
    <scope>NUCLEOTIDE SEQUENCE [LARGE SCALE GENOMIC DNA]</scope>
    <source>
        <strain evidence="4">16-048 (F4)</strain>
    </source>
</reference>
<keyword evidence="2" id="KW-0812">Transmembrane</keyword>
<dbReference type="RefSeq" id="WP_118949106.1">
    <property type="nucleotide sequence ID" value="NZ_QBIU01000001.1"/>
</dbReference>
<feature type="region of interest" description="Disordered" evidence="1">
    <location>
        <begin position="444"/>
        <end position="500"/>
    </location>
</feature>
<sequence length="799" mass="90795">MVKLAWVFFIFSGSAFAYLDPGTGSLLLSSFIALIASVIFFLKGSFYRILDLFKNANTTNTTGGGGEYHSNHQNENLDSKEIDKFIKYNLGFVESRFYENSENTNLDSKKLGNIESNHTKNSNNANFKDSLESNLQDSKNLSPISEEDSNNIVETNLSQHSQLHSLNQSIPTRPPTCKIKSKSVTANVNSNENIESRFYENSKNDNLDSKKLGNIESNHTKDSKKVIESNFLSPIKRPRNFTQNNHGIVIYNEGRQYFSVFHPIVAYLESINYPYTYYTSSENDPLLRLSNKSQNIIEFIGDSNKAYLKLNALKADIVLMTTPQLDVLQIKRSKGVEHYCHIIHSLPHVDIYEIFALDYFDSVFTNSPIHTDFIRLVEQKRGLKRKKVVITGCTYLDFLDLKLRRLLDSNKNMESKKMDSPIPCGEGLGGWVNSTSQNNKIINKQEDSTKTQNLDSNNAQDSNNVKEDSKSLTPNQRNISEKDSIQHSHSQTSYKSIPTRPPFFKIDTKFESANAKLNENTESNLQDSILNAAHHPTINIESNKDFIYDKTFKDSNKKIVLISPSWGREALLSKYGMAIIKPLLESNFNVIIRPHPQSLIAEKPLLDSIKEQTKGYANIAYDTNIDNIYAMQVADIMLGDFSGILFDFLCLFEKPLAVMEFHFNIIGYDLEDIYDTPWVKGALAKIAKNISVADLPALPSILESALNDKSLQNNIKEMKSLLWKYQGRSAEITALELLKIHKEILLSRLDSNIYHNLRFIDDVLDFKENIESNHTTDSKKVTESTILSPTHHPIIDKKR</sequence>
<dbReference type="GO" id="GO:0016020">
    <property type="term" value="C:membrane"/>
    <property type="evidence" value="ECO:0007669"/>
    <property type="project" value="InterPro"/>
</dbReference>
<evidence type="ECO:0008006" key="5">
    <source>
        <dbReference type="Google" id="ProtNLM"/>
    </source>
</evidence>
<feature type="compositionally biased region" description="Polar residues" evidence="1">
    <location>
        <begin position="487"/>
        <end position="496"/>
    </location>
</feature>
<evidence type="ECO:0000313" key="4">
    <source>
        <dbReference type="Proteomes" id="UP000477070"/>
    </source>
</evidence>